<reference evidence="1 2" key="1">
    <citation type="journal article" date="2018" name="Genome Announc.">
        <title>Draft Genome Sequence of "Candidatus Phycosocius bacilliformis," an Alphaproteobacterial Ectosymbiont of the Hydrocarbon-Producing Green Alga Botryococcus braunii.</title>
        <authorList>
            <person name="Tanabe Y."/>
            <person name="Yamaguchi H."/>
            <person name="Watanabe M.M."/>
        </authorList>
    </citation>
    <scope>NUCLEOTIDE SEQUENCE [LARGE SCALE GENOMIC DNA]</scope>
    <source>
        <strain evidence="1 2">BOTRYCO-2</strain>
    </source>
</reference>
<name>A0A2P2EEC8_9PROT</name>
<gene>
    <name evidence="1" type="ORF">PbB2_03112</name>
</gene>
<organism evidence="1 2">
    <name type="scientific">Candidatus Phycosocius bacilliformis</name>
    <dbReference type="NCBI Taxonomy" id="1445552"/>
    <lineage>
        <taxon>Bacteria</taxon>
        <taxon>Pseudomonadati</taxon>
        <taxon>Pseudomonadota</taxon>
        <taxon>Alphaproteobacteria</taxon>
        <taxon>Caulobacterales</taxon>
        <taxon>Caulobacterales incertae sedis</taxon>
        <taxon>Candidatus Phycosocius</taxon>
    </lineage>
</organism>
<protein>
    <submittedName>
        <fullName evidence="1">Uncharacterized protein</fullName>
    </submittedName>
</protein>
<comment type="caution">
    <text evidence="1">The sequence shown here is derived from an EMBL/GenBank/DDBJ whole genome shotgun (WGS) entry which is preliminary data.</text>
</comment>
<evidence type="ECO:0000313" key="1">
    <source>
        <dbReference type="EMBL" id="GBF59412.1"/>
    </source>
</evidence>
<dbReference type="Proteomes" id="UP000245086">
    <property type="component" value="Unassembled WGS sequence"/>
</dbReference>
<keyword evidence="2" id="KW-1185">Reference proteome</keyword>
<dbReference type="AlphaFoldDB" id="A0A2P2EEC8"/>
<sequence>MIATLRAVNFTLTQRHIFWDMFSGSCSVVHILWRGVCLGQLAGRAKPQFSSDDLGDVA</sequence>
<dbReference type="EMBL" id="BFBR01000014">
    <property type="protein sequence ID" value="GBF59412.1"/>
    <property type="molecule type" value="Genomic_DNA"/>
</dbReference>
<evidence type="ECO:0000313" key="2">
    <source>
        <dbReference type="Proteomes" id="UP000245086"/>
    </source>
</evidence>
<proteinExistence type="predicted"/>
<accession>A0A2P2EEC8</accession>